<dbReference type="HOGENOM" id="CLU_473991_0_0_11"/>
<dbReference type="eggNOG" id="COG0520">
    <property type="taxonomic scope" value="Bacteria"/>
</dbReference>
<gene>
    <name evidence="4" type="ordered locus">BN6_25740</name>
</gene>
<evidence type="ECO:0000259" key="2">
    <source>
        <dbReference type="Pfam" id="PF00266"/>
    </source>
</evidence>
<keyword evidence="4" id="KW-0808">Transferase</keyword>
<name>K0K004_SACES</name>
<dbReference type="AlphaFoldDB" id="K0K004"/>
<dbReference type="InterPro" id="IPR000192">
    <property type="entry name" value="Aminotrans_V_dom"/>
</dbReference>
<feature type="region of interest" description="Disordered" evidence="1">
    <location>
        <begin position="533"/>
        <end position="557"/>
    </location>
</feature>
<organism evidence="4 5">
    <name type="scientific">Saccharothrix espanaensis (strain ATCC 51144 / DSM 44229 / JCM 9112 / NBRC 15066 / NRRL 15764)</name>
    <dbReference type="NCBI Taxonomy" id="1179773"/>
    <lineage>
        <taxon>Bacteria</taxon>
        <taxon>Bacillati</taxon>
        <taxon>Actinomycetota</taxon>
        <taxon>Actinomycetes</taxon>
        <taxon>Pseudonocardiales</taxon>
        <taxon>Pseudonocardiaceae</taxon>
        <taxon>Saccharothrix</taxon>
    </lineage>
</organism>
<dbReference type="EMBL" id="HE804045">
    <property type="protein sequence ID" value="CCH29888.1"/>
    <property type="molecule type" value="Genomic_DNA"/>
</dbReference>
<feature type="compositionally biased region" description="Low complexity" evidence="1">
    <location>
        <begin position="370"/>
        <end position="400"/>
    </location>
</feature>
<evidence type="ECO:0000259" key="3">
    <source>
        <dbReference type="Pfam" id="PF13309"/>
    </source>
</evidence>
<dbReference type="Gene3D" id="3.40.640.10">
    <property type="entry name" value="Type I PLP-dependent aspartate aminotransferase-like (Major domain)"/>
    <property type="match status" value="1"/>
</dbReference>
<dbReference type="InterPro" id="IPR039445">
    <property type="entry name" value="DauR-like_HTH"/>
</dbReference>
<dbReference type="KEGG" id="sesp:BN6_25740"/>
<dbReference type="InterPro" id="IPR015421">
    <property type="entry name" value="PyrdxlP-dep_Trfase_major"/>
</dbReference>
<proteinExistence type="predicted"/>
<dbReference type="Gene3D" id="3.90.1150.10">
    <property type="entry name" value="Aspartate Aminotransferase, domain 1"/>
    <property type="match status" value="1"/>
</dbReference>
<dbReference type="PANTHER" id="PTHR43586">
    <property type="entry name" value="CYSTEINE DESULFURASE"/>
    <property type="match status" value="1"/>
</dbReference>
<feature type="domain" description="Transcriptional regulator DauR-like HTH" evidence="3">
    <location>
        <begin position="471"/>
        <end position="529"/>
    </location>
</feature>
<dbReference type="STRING" id="1179773.BN6_25740"/>
<dbReference type="Pfam" id="PF00266">
    <property type="entry name" value="Aminotran_5"/>
    <property type="match status" value="1"/>
</dbReference>
<dbReference type="BioCyc" id="SESP1179773:BN6_RS12490-MONOMER"/>
<dbReference type="eggNOG" id="COG2964">
    <property type="taxonomic scope" value="Bacteria"/>
</dbReference>
<evidence type="ECO:0000313" key="5">
    <source>
        <dbReference type="Proteomes" id="UP000006281"/>
    </source>
</evidence>
<reference evidence="4 5" key="1">
    <citation type="journal article" date="2012" name="BMC Genomics">
        <title>Complete genome sequence of Saccharothrix espanaensis DSM 44229T and comparison to the other completely sequenced Pseudonocardiaceae.</title>
        <authorList>
            <person name="Strobel T."/>
            <person name="Al-Dilaimi A."/>
            <person name="Blom J."/>
            <person name="Gessner A."/>
            <person name="Kalinowski J."/>
            <person name="Luzhetska M."/>
            <person name="Puhler A."/>
            <person name="Szczepanowski R."/>
            <person name="Bechthold A."/>
            <person name="Ruckert C."/>
        </authorList>
    </citation>
    <scope>NUCLEOTIDE SEQUENCE [LARGE SCALE GENOMIC DNA]</scope>
    <source>
        <strain evidence="5">ATCC 51144 / DSM 44229 / JCM 9112 / NBRC 15066 / NRRL 15764</strain>
    </source>
</reference>
<feature type="region of interest" description="Disordered" evidence="1">
    <location>
        <begin position="370"/>
        <end position="423"/>
    </location>
</feature>
<evidence type="ECO:0000313" key="4">
    <source>
        <dbReference type="EMBL" id="CCH29888.1"/>
    </source>
</evidence>
<keyword evidence="5" id="KW-1185">Reference proteome</keyword>
<accession>K0K004</accession>
<dbReference type="PANTHER" id="PTHR43586:SF15">
    <property type="entry name" value="BLR3095 PROTEIN"/>
    <property type="match status" value="1"/>
</dbReference>
<feature type="compositionally biased region" description="Gly residues" evidence="1">
    <location>
        <begin position="413"/>
        <end position="423"/>
    </location>
</feature>
<dbReference type="Proteomes" id="UP000006281">
    <property type="component" value="Chromosome"/>
</dbReference>
<dbReference type="GO" id="GO:0008483">
    <property type="term" value="F:transaminase activity"/>
    <property type="evidence" value="ECO:0007669"/>
    <property type="project" value="UniProtKB-KW"/>
</dbReference>
<dbReference type="RefSeq" id="WP_015100000.1">
    <property type="nucleotide sequence ID" value="NC_019673.1"/>
</dbReference>
<dbReference type="SUPFAM" id="SSF53383">
    <property type="entry name" value="PLP-dependent transferases"/>
    <property type="match status" value="1"/>
</dbReference>
<sequence length="557" mass="57698">MPESYLVECREPVGYLDFARYGPPVHAVVAETTRLLERSSQAGPSTVDDLMRQDLRARSAVARLVGAGAAQVPAQVPADRVALVPNTSTGLFQAASGLVGEVLVARAEFPANTYPWVRSGRARVRWLPAGPVTPEVVRAALTPEVTAVSVSAVDFRTGYRADLAALRDVLGDRLLVVDGIQGFGVVDEPWSVADVVVVGGQKWLRAGWSTGFVALSDRALERLEPTLSGWTGAVNVGLFNNSLRPRAAGAAAWSVTHLSPVAAGALATALELVELAGVQALGTRIVELADELADVVRAAGGTVVSEQARRAGIVAFTLPHVPASAVGAALARAGVTATTRPEHVRLAPHASTTPDTVALLADTLRHLHPTPSAAARSTAARSTAARSTAARSAATPTDPSRSPGVGPVAAGRTGVGPVGDGPVGGGPVGGGGVEGGGEVAERVEAEPWRGTEAGVGARAFPPDVGTYRRMLVERAVADTGVPVSLMRKSHKAQVVRYLDDAGLFQVRDSVDHLAGVLGVTRFTIYNYLNEIRPRPVPEEPVPEGPPSGAEEASGEQE</sequence>
<dbReference type="InterPro" id="IPR015424">
    <property type="entry name" value="PyrdxlP-dep_Trfase"/>
</dbReference>
<evidence type="ECO:0000256" key="1">
    <source>
        <dbReference type="SAM" id="MobiDB-lite"/>
    </source>
</evidence>
<dbReference type="InterPro" id="IPR015422">
    <property type="entry name" value="PyrdxlP-dep_Trfase_small"/>
</dbReference>
<keyword evidence="4" id="KW-0032">Aminotransferase</keyword>
<feature type="domain" description="Aminotransferase class V" evidence="2">
    <location>
        <begin position="80"/>
        <end position="338"/>
    </location>
</feature>
<protein>
    <submittedName>
        <fullName evidence="4">Aminotransferase class V</fullName>
    </submittedName>
</protein>
<dbReference type="Pfam" id="PF13309">
    <property type="entry name" value="HTH_22"/>
    <property type="match status" value="1"/>
</dbReference>
<dbReference type="PATRIC" id="fig|1179773.3.peg.2579"/>